<proteinExistence type="predicted"/>
<name>A0A6L2LR05_TANCI</name>
<feature type="region of interest" description="Disordered" evidence="1">
    <location>
        <begin position="210"/>
        <end position="230"/>
    </location>
</feature>
<feature type="region of interest" description="Disordered" evidence="1">
    <location>
        <begin position="1"/>
        <end position="31"/>
    </location>
</feature>
<evidence type="ECO:0000313" key="2">
    <source>
        <dbReference type="EMBL" id="GEU63569.1"/>
    </source>
</evidence>
<sequence length="318" mass="35518">MEKTKTTKSLEITSLKRRVKKPEKKKRPRTHKLKRLYKVGLTARVDSSKDEPNLGEDASKYGRIEVIDADEDITLVNDQDDAKMFDVTDLLGEEVFVDKDDVVKEVNDEVQKVVKEGVKDTITTKLIVDAAQVNAAGELNAASIATTDSAAAIITTEEVTLDKALTELKASKPKVKGVFIQDPSESITTTTISSKVNTFKSISSELVEGSSKRAGEEIEQERSKKQKIDDDKETTELKELTGIISNEEEVAIDVIPLAVKEDLEDLYSLVKAKYGLTKPVKDLDLLLWVLLWGDLNTMFEPHVEDQVWKKQHGYNVLE</sequence>
<organism evidence="2">
    <name type="scientific">Tanacetum cinerariifolium</name>
    <name type="common">Dalmatian daisy</name>
    <name type="synonym">Chrysanthemum cinerariifolium</name>
    <dbReference type="NCBI Taxonomy" id="118510"/>
    <lineage>
        <taxon>Eukaryota</taxon>
        <taxon>Viridiplantae</taxon>
        <taxon>Streptophyta</taxon>
        <taxon>Embryophyta</taxon>
        <taxon>Tracheophyta</taxon>
        <taxon>Spermatophyta</taxon>
        <taxon>Magnoliopsida</taxon>
        <taxon>eudicotyledons</taxon>
        <taxon>Gunneridae</taxon>
        <taxon>Pentapetalae</taxon>
        <taxon>asterids</taxon>
        <taxon>campanulids</taxon>
        <taxon>Asterales</taxon>
        <taxon>Asteraceae</taxon>
        <taxon>Asteroideae</taxon>
        <taxon>Anthemideae</taxon>
        <taxon>Anthemidinae</taxon>
        <taxon>Tanacetum</taxon>
    </lineage>
</organism>
<gene>
    <name evidence="2" type="ORF">Tci_035547</name>
</gene>
<protein>
    <submittedName>
        <fullName evidence="2">Uncharacterized protein</fullName>
    </submittedName>
</protein>
<dbReference type="EMBL" id="BKCJ010004869">
    <property type="protein sequence ID" value="GEU63569.1"/>
    <property type="molecule type" value="Genomic_DNA"/>
</dbReference>
<accession>A0A6L2LR05</accession>
<reference evidence="2" key="1">
    <citation type="journal article" date="2019" name="Sci. Rep.">
        <title>Draft genome of Tanacetum cinerariifolium, the natural source of mosquito coil.</title>
        <authorList>
            <person name="Yamashiro T."/>
            <person name="Shiraishi A."/>
            <person name="Satake H."/>
            <person name="Nakayama K."/>
        </authorList>
    </citation>
    <scope>NUCLEOTIDE SEQUENCE</scope>
</reference>
<feature type="compositionally biased region" description="Basic residues" evidence="1">
    <location>
        <begin position="15"/>
        <end position="31"/>
    </location>
</feature>
<dbReference type="AlphaFoldDB" id="A0A6L2LR05"/>
<evidence type="ECO:0000256" key="1">
    <source>
        <dbReference type="SAM" id="MobiDB-lite"/>
    </source>
</evidence>
<comment type="caution">
    <text evidence="2">The sequence shown here is derived from an EMBL/GenBank/DDBJ whole genome shotgun (WGS) entry which is preliminary data.</text>
</comment>